<gene>
    <name evidence="1" type="ORF">EV201_2941</name>
</gene>
<comment type="caution">
    <text evidence="1">The sequence shown here is derived from an EMBL/GenBank/DDBJ whole genome shotgun (WGS) entry which is preliminary data.</text>
</comment>
<organism evidence="1 2">
    <name type="scientific">Ancylomarina subtilis</name>
    <dbReference type="NCBI Taxonomy" id="1639035"/>
    <lineage>
        <taxon>Bacteria</taxon>
        <taxon>Pseudomonadati</taxon>
        <taxon>Bacteroidota</taxon>
        <taxon>Bacteroidia</taxon>
        <taxon>Marinilabiliales</taxon>
        <taxon>Marinifilaceae</taxon>
        <taxon>Ancylomarina</taxon>
    </lineage>
</organism>
<dbReference type="Proteomes" id="UP000293562">
    <property type="component" value="Unassembled WGS sequence"/>
</dbReference>
<proteinExistence type="predicted"/>
<dbReference type="EMBL" id="SHKN01000003">
    <property type="protein sequence ID" value="RZT92465.1"/>
    <property type="molecule type" value="Genomic_DNA"/>
</dbReference>
<name>A0A4Q7V7U1_9BACT</name>
<dbReference type="RefSeq" id="WP_165389672.1">
    <property type="nucleotide sequence ID" value="NZ_SHKN01000003.1"/>
</dbReference>
<sequence>MKKLNSKQMEKVSGGSCARYKRRYERYKSNGNEAGAHRMYEKAYMNNCQY</sequence>
<accession>A0A4Q7V7U1</accession>
<evidence type="ECO:0000313" key="1">
    <source>
        <dbReference type="EMBL" id="RZT92465.1"/>
    </source>
</evidence>
<keyword evidence="2" id="KW-1185">Reference proteome</keyword>
<protein>
    <submittedName>
        <fullName evidence="1">Uncharacterized protein</fullName>
    </submittedName>
</protein>
<dbReference type="AlphaFoldDB" id="A0A4Q7V7U1"/>
<reference evidence="1 2" key="1">
    <citation type="submission" date="2019-02" db="EMBL/GenBank/DDBJ databases">
        <title>Genomic Encyclopedia of Type Strains, Phase IV (KMG-IV): sequencing the most valuable type-strain genomes for metagenomic binning, comparative biology and taxonomic classification.</title>
        <authorList>
            <person name="Goeker M."/>
        </authorList>
    </citation>
    <scope>NUCLEOTIDE SEQUENCE [LARGE SCALE GENOMIC DNA]</scope>
    <source>
        <strain evidence="1 2">DSM 28825</strain>
    </source>
</reference>
<evidence type="ECO:0000313" key="2">
    <source>
        <dbReference type="Proteomes" id="UP000293562"/>
    </source>
</evidence>